<dbReference type="Proteomes" id="UP000247781">
    <property type="component" value="Unassembled WGS sequence"/>
</dbReference>
<evidence type="ECO:0000313" key="2">
    <source>
        <dbReference type="EMBL" id="PXX11291.1"/>
    </source>
</evidence>
<dbReference type="AlphaFoldDB" id="A0A318HLM7"/>
<protein>
    <submittedName>
        <fullName evidence="2">Uncharacterized protein</fullName>
    </submittedName>
</protein>
<organism evidence="2 3">
    <name type="scientific">Mycolicibacterium moriokaense</name>
    <dbReference type="NCBI Taxonomy" id="39691"/>
    <lineage>
        <taxon>Bacteria</taxon>
        <taxon>Bacillati</taxon>
        <taxon>Actinomycetota</taxon>
        <taxon>Actinomycetes</taxon>
        <taxon>Mycobacteriales</taxon>
        <taxon>Mycobacteriaceae</taxon>
        <taxon>Mycolicibacterium</taxon>
    </lineage>
</organism>
<name>A0A318HLM7_9MYCO</name>
<keyword evidence="3" id="KW-1185">Reference proteome</keyword>
<evidence type="ECO:0000256" key="1">
    <source>
        <dbReference type="SAM" id="MobiDB-lite"/>
    </source>
</evidence>
<proteinExistence type="predicted"/>
<comment type="caution">
    <text evidence="2">The sequence shown here is derived from an EMBL/GenBank/DDBJ whole genome shotgun (WGS) entry which is preliminary data.</text>
</comment>
<dbReference type="EMBL" id="QJJU01000003">
    <property type="protein sequence ID" value="PXX11291.1"/>
    <property type="molecule type" value="Genomic_DNA"/>
</dbReference>
<feature type="compositionally biased region" description="Basic and acidic residues" evidence="1">
    <location>
        <begin position="63"/>
        <end position="77"/>
    </location>
</feature>
<feature type="region of interest" description="Disordered" evidence="1">
    <location>
        <begin position="49"/>
        <end position="77"/>
    </location>
</feature>
<reference evidence="2 3" key="2">
    <citation type="submission" date="2018-06" db="EMBL/GenBank/DDBJ databases">
        <title>Sequencing of bacterial isolates from soil warming experiment in Harvard Forest, Massachusetts, USA.</title>
        <authorList>
            <person name="Deangelis K.PhD."/>
        </authorList>
    </citation>
    <scope>NUCLEOTIDE SEQUENCE [LARGE SCALE GENOMIC DNA]</scope>
    <source>
        <strain evidence="2 3">GAS496</strain>
    </source>
</reference>
<sequence>MQLTGCMSDYMQPCGCMSTIQASRLTQGRNVGLQGFDGRAWRIVAPDQLHQHVGGNNGTTVQPEHREDRPGFGARDRDRQAILPDLQRPQNPQLHLLKRNQLAIVTRAIQRGVEIE</sequence>
<evidence type="ECO:0000313" key="3">
    <source>
        <dbReference type="Proteomes" id="UP000247781"/>
    </source>
</evidence>
<reference evidence="3" key="1">
    <citation type="submission" date="2018-05" db="EMBL/GenBank/DDBJ databases">
        <authorList>
            <person name="Deangelis K."/>
            <person name="Huntemann M."/>
            <person name="Clum A."/>
            <person name="Pillay M."/>
            <person name="Palaniappan K."/>
            <person name="Varghese N."/>
            <person name="Mikhailova N."/>
            <person name="Stamatis D."/>
            <person name="Reddy T."/>
            <person name="Daum C."/>
            <person name="Shapiro N."/>
            <person name="Ivanova N."/>
            <person name="Kyrpides N."/>
            <person name="Woyke T."/>
        </authorList>
    </citation>
    <scope>NUCLEOTIDE SEQUENCE [LARGE SCALE GENOMIC DNA]</scope>
    <source>
        <strain evidence="3">GAS496</strain>
    </source>
</reference>
<accession>A0A318HLM7</accession>
<gene>
    <name evidence="2" type="ORF">C8E89_103380</name>
</gene>